<reference evidence="1 2" key="1">
    <citation type="submission" date="2023-06" db="EMBL/GenBank/DDBJ databases">
        <title>Nosocomial Elizabethkingia miricola genome.</title>
        <authorList>
            <person name="Morgado S."/>
            <person name="Fonseca E."/>
            <person name="Freitas F."/>
            <person name="Vicente A.C."/>
        </authorList>
    </citation>
    <scope>NUCLEOTIDE SEQUENCE [LARGE SCALE GENOMIC DNA]</scope>
    <source>
        <strain evidence="1 2">EM15</strain>
    </source>
</reference>
<sequence>MKLTQSLKNSEYAKSEGKGYILYMPKATEKQSFDASIKVIKSENVLLKTIK</sequence>
<proteinExistence type="predicted"/>
<dbReference type="Proteomes" id="UP001239265">
    <property type="component" value="Unassembled WGS sequence"/>
</dbReference>
<dbReference type="AlphaFoldDB" id="A0ABD5B2M5"/>
<evidence type="ECO:0000313" key="1">
    <source>
        <dbReference type="EMBL" id="MDQ8748159.1"/>
    </source>
</evidence>
<protein>
    <submittedName>
        <fullName evidence="1">Uncharacterized protein</fullName>
    </submittedName>
</protein>
<organism evidence="1 2">
    <name type="scientific">Elizabethkingia miricola</name>
    <name type="common">Chryseobacterium miricola</name>
    <dbReference type="NCBI Taxonomy" id="172045"/>
    <lineage>
        <taxon>Bacteria</taxon>
        <taxon>Pseudomonadati</taxon>
        <taxon>Bacteroidota</taxon>
        <taxon>Flavobacteriia</taxon>
        <taxon>Flavobacteriales</taxon>
        <taxon>Weeksellaceae</taxon>
        <taxon>Elizabethkingia</taxon>
    </lineage>
</organism>
<accession>A0ABD5B2M5</accession>
<name>A0ABD5B2M5_ELIMR</name>
<gene>
    <name evidence="1" type="ORF">QT385_05890</name>
</gene>
<dbReference type="EMBL" id="JAUCQJ010000002">
    <property type="protein sequence ID" value="MDQ8748159.1"/>
    <property type="molecule type" value="Genomic_DNA"/>
</dbReference>
<comment type="caution">
    <text evidence="1">The sequence shown here is derived from an EMBL/GenBank/DDBJ whole genome shotgun (WGS) entry which is preliminary data.</text>
</comment>
<evidence type="ECO:0000313" key="2">
    <source>
        <dbReference type="Proteomes" id="UP001239265"/>
    </source>
</evidence>
<dbReference type="RefSeq" id="WP_161583427.1">
    <property type="nucleotide sequence ID" value="NZ_CP040516.1"/>
</dbReference>